<organism evidence="1 2">
    <name type="scientific">Phytophthora oleae</name>
    <dbReference type="NCBI Taxonomy" id="2107226"/>
    <lineage>
        <taxon>Eukaryota</taxon>
        <taxon>Sar</taxon>
        <taxon>Stramenopiles</taxon>
        <taxon>Oomycota</taxon>
        <taxon>Peronosporomycetes</taxon>
        <taxon>Peronosporales</taxon>
        <taxon>Peronosporaceae</taxon>
        <taxon>Phytophthora</taxon>
    </lineage>
</organism>
<evidence type="ECO:0000313" key="2">
    <source>
        <dbReference type="Proteomes" id="UP001632037"/>
    </source>
</evidence>
<dbReference type="EMBL" id="JBIMZQ010000004">
    <property type="protein sequence ID" value="KAL3672172.1"/>
    <property type="molecule type" value="Genomic_DNA"/>
</dbReference>
<dbReference type="AlphaFoldDB" id="A0ABD3G1S4"/>
<keyword evidence="2" id="KW-1185">Reference proteome</keyword>
<comment type="caution">
    <text evidence="1">The sequence shown here is derived from an EMBL/GenBank/DDBJ whole genome shotgun (WGS) entry which is preliminary data.</text>
</comment>
<dbReference type="Proteomes" id="UP001632037">
    <property type="component" value="Unassembled WGS sequence"/>
</dbReference>
<proteinExistence type="predicted"/>
<name>A0ABD3G1S4_9STRA</name>
<sequence>MAAKNSQGRRWCPDLSYGPEATTPGSVLPPGVPIFADFRTIKVEIGVTQSWGMAQGQLDHKVVSIWAAMPGVEYVLCVKFDPDFENAEYKLYDTRANLLVQLPPVPIVAPKTEIQFDGRRVLGIPPGIALPPFFPRL</sequence>
<gene>
    <name evidence="1" type="ORF">V7S43_002834</name>
</gene>
<protein>
    <submittedName>
        <fullName evidence="1">Uncharacterized protein</fullName>
    </submittedName>
</protein>
<reference evidence="1 2" key="1">
    <citation type="submission" date="2024-09" db="EMBL/GenBank/DDBJ databases">
        <title>Genome sequencing and assembly of Phytophthora oleae, isolate VK10A, causative agent of rot of olive drupes.</title>
        <authorList>
            <person name="Conti Taguali S."/>
            <person name="Riolo M."/>
            <person name="La Spada F."/>
            <person name="Cacciola S.O."/>
            <person name="Dionisio G."/>
        </authorList>
    </citation>
    <scope>NUCLEOTIDE SEQUENCE [LARGE SCALE GENOMIC DNA]</scope>
    <source>
        <strain evidence="1 2">VK10A</strain>
    </source>
</reference>
<accession>A0ABD3G1S4</accession>
<evidence type="ECO:0000313" key="1">
    <source>
        <dbReference type="EMBL" id="KAL3672172.1"/>
    </source>
</evidence>